<dbReference type="OrthoDB" id="9803828at2"/>
<dbReference type="InterPro" id="IPR050300">
    <property type="entry name" value="GDXG_lipolytic_enzyme"/>
</dbReference>
<dbReference type="PANTHER" id="PTHR48081">
    <property type="entry name" value="AB HYDROLASE SUPERFAMILY PROTEIN C4A8.06C"/>
    <property type="match status" value="1"/>
</dbReference>
<proteinExistence type="predicted"/>
<keyword evidence="1" id="KW-0378">Hydrolase</keyword>
<dbReference type="RefSeq" id="WP_129457211.1">
    <property type="nucleotide sequence ID" value="NZ_PPCV01000001.1"/>
</dbReference>
<protein>
    <recommendedName>
        <fullName evidence="2">Alpha/beta hydrolase fold-3 domain-containing protein</fullName>
    </recommendedName>
</protein>
<dbReference type="SUPFAM" id="SSF53474">
    <property type="entry name" value="alpha/beta-Hydrolases"/>
    <property type="match status" value="1"/>
</dbReference>
<evidence type="ECO:0000256" key="1">
    <source>
        <dbReference type="ARBA" id="ARBA00022801"/>
    </source>
</evidence>
<dbReference type="GO" id="GO:0016787">
    <property type="term" value="F:hydrolase activity"/>
    <property type="evidence" value="ECO:0007669"/>
    <property type="project" value="UniProtKB-KW"/>
</dbReference>
<evidence type="ECO:0000313" key="4">
    <source>
        <dbReference type="Proteomes" id="UP000290624"/>
    </source>
</evidence>
<comment type="caution">
    <text evidence="3">The sequence shown here is derived from an EMBL/GenBank/DDBJ whole genome shotgun (WGS) entry which is preliminary data.</text>
</comment>
<name>A0A4Q2EL50_9ACTN</name>
<dbReference type="InterPro" id="IPR029058">
    <property type="entry name" value="AB_hydrolase_fold"/>
</dbReference>
<reference evidence="3 4" key="1">
    <citation type="submission" date="2018-01" db="EMBL/GenBank/DDBJ databases">
        <title>Lactibacter flavus gen. nov., sp. nov., a novel bacterium of the family Propionibacteriaceae isolated from raw milk and dairy products.</title>
        <authorList>
            <person name="Wenning M."/>
            <person name="Breitenwieser F."/>
            <person name="Huptas C."/>
            <person name="von Neubeck M."/>
            <person name="Busse H.-J."/>
            <person name="Scherer S."/>
        </authorList>
    </citation>
    <scope>NUCLEOTIDE SEQUENCE [LARGE SCALE GENOMIC DNA]</scope>
    <source>
        <strain evidence="3 4">VG341</strain>
    </source>
</reference>
<organism evidence="3 4">
    <name type="scientific">Propioniciclava flava</name>
    <dbReference type="NCBI Taxonomy" id="2072026"/>
    <lineage>
        <taxon>Bacteria</taxon>
        <taxon>Bacillati</taxon>
        <taxon>Actinomycetota</taxon>
        <taxon>Actinomycetes</taxon>
        <taxon>Propionibacteriales</taxon>
        <taxon>Propionibacteriaceae</taxon>
        <taxon>Propioniciclava</taxon>
    </lineage>
</organism>
<dbReference type="Pfam" id="PF07859">
    <property type="entry name" value="Abhydrolase_3"/>
    <property type="match status" value="1"/>
</dbReference>
<gene>
    <name evidence="3" type="ORF">C1706_00280</name>
</gene>
<dbReference type="InterPro" id="IPR013094">
    <property type="entry name" value="AB_hydrolase_3"/>
</dbReference>
<dbReference type="Proteomes" id="UP000290624">
    <property type="component" value="Unassembled WGS sequence"/>
</dbReference>
<accession>A0A4Q2EL50</accession>
<feature type="domain" description="Alpha/beta hydrolase fold-3" evidence="2">
    <location>
        <begin position="86"/>
        <end position="195"/>
    </location>
</feature>
<sequence>MVEQRITAGEGPEVPLGGPVLLAPFLRARLGLGQPHLPETFLRSQQGWRPPQDVDTVHLHLPDTTTGTVPVRLYRPRGITGGLPGLVWFHGGGFTHGSLDWGEAHVLALELASHAQIIVASVGYATSSYPDALRDARRAWAWLASAGESLGMAGVPAAGGASAGASLALSASVAERTPGTPAATAFLGLYGLYHASISAPDPTTARALADLPAGV</sequence>
<dbReference type="Gene3D" id="3.40.50.1820">
    <property type="entry name" value="alpha/beta hydrolase"/>
    <property type="match status" value="1"/>
</dbReference>
<dbReference type="AlphaFoldDB" id="A0A4Q2EL50"/>
<evidence type="ECO:0000259" key="2">
    <source>
        <dbReference type="Pfam" id="PF07859"/>
    </source>
</evidence>
<keyword evidence="4" id="KW-1185">Reference proteome</keyword>
<evidence type="ECO:0000313" key="3">
    <source>
        <dbReference type="EMBL" id="RXW33244.1"/>
    </source>
</evidence>
<dbReference type="EMBL" id="PPCV01000001">
    <property type="protein sequence ID" value="RXW33244.1"/>
    <property type="molecule type" value="Genomic_DNA"/>
</dbReference>